<accession>A0A0F9RJI9</accession>
<gene>
    <name evidence="1" type="ORF">LCGC14_0887650</name>
</gene>
<proteinExistence type="predicted"/>
<sequence length="213" mass="22437">MPPVLLKRWNDWSAGVGHLADDGRTPGMYYSSGLLGLRGELRPAPVFNVLASKSLEEGASTIMGWSPTEANSYAYIAVALSPFAPGSVSDHDATASGDSSSTANLTFNHTIGSGDNQVITVGVSAVTGSDPTGVTYNTVALTKIGSASNGSAVTVSLWRLIAPATGTNEVKVTHSGAVAVAAGSISFNEVNHRFWHTYIPYWFFNYRVSFSRC</sequence>
<dbReference type="AlphaFoldDB" id="A0A0F9RJI9"/>
<organism evidence="1">
    <name type="scientific">marine sediment metagenome</name>
    <dbReference type="NCBI Taxonomy" id="412755"/>
    <lineage>
        <taxon>unclassified sequences</taxon>
        <taxon>metagenomes</taxon>
        <taxon>ecological metagenomes</taxon>
    </lineage>
</organism>
<evidence type="ECO:0000313" key="1">
    <source>
        <dbReference type="EMBL" id="KKN25156.1"/>
    </source>
</evidence>
<dbReference type="EMBL" id="LAZR01002824">
    <property type="protein sequence ID" value="KKN25156.1"/>
    <property type="molecule type" value="Genomic_DNA"/>
</dbReference>
<comment type="caution">
    <text evidence="1">The sequence shown here is derived from an EMBL/GenBank/DDBJ whole genome shotgun (WGS) entry which is preliminary data.</text>
</comment>
<name>A0A0F9RJI9_9ZZZZ</name>
<protein>
    <submittedName>
        <fullName evidence="1">Uncharacterized protein</fullName>
    </submittedName>
</protein>
<reference evidence="1" key="1">
    <citation type="journal article" date="2015" name="Nature">
        <title>Complex archaea that bridge the gap between prokaryotes and eukaryotes.</title>
        <authorList>
            <person name="Spang A."/>
            <person name="Saw J.H."/>
            <person name="Jorgensen S.L."/>
            <person name="Zaremba-Niedzwiedzka K."/>
            <person name="Martijn J."/>
            <person name="Lind A.E."/>
            <person name="van Eijk R."/>
            <person name="Schleper C."/>
            <person name="Guy L."/>
            <person name="Ettema T.J."/>
        </authorList>
    </citation>
    <scope>NUCLEOTIDE SEQUENCE</scope>
</reference>